<proteinExistence type="predicted"/>
<organism evidence="1 2">
    <name type="scientific">Sporanaerobacter acetigenes DSM 13106</name>
    <dbReference type="NCBI Taxonomy" id="1123281"/>
    <lineage>
        <taxon>Bacteria</taxon>
        <taxon>Bacillati</taxon>
        <taxon>Bacillota</taxon>
        <taxon>Tissierellia</taxon>
        <taxon>Tissierellales</taxon>
        <taxon>Sporanaerobacteraceae</taxon>
        <taxon>Sporanaerobacter</taxon>
    </lineage>
</organism>
<accession>A0A1M5ZAV5</accession>
<name>A0A1M5ZAV5_9FIRM</name>
<protein>
    <submittedName>
        <fullName evidence="1">Uncharacterized protein</fullName>
    </submittedName>
</protein>
<dbReference type="AlphaFoldDB" id="A0A1M5ZAV5"/>
<dbReference type="Proteomes" id="UP000184389">
    <property type="component" value="Unassembled WGS sequence"/>
</dbReference>
<reference evidence="1 2" key="1">
    <citation type="submission" date="2016-11" db="EMBL/GenBank/DDBJ databases">
        <authorList>
            <person name="Jaros S."/>
            <person name="Januszkiewicz K."/>
            <person name="Wedrychowicz H."/>
        </authorList>
    </citation>
    <scope>NUCLEOTIDE SEQUENCE [LARGE SCALE GENOMIC DNA]</scope>
    <source>
        <strain evidence="1 2">DSM 13106</strain>
    </source>
</reference>
<dbReference type="STRING" id="1123281.SAMN02745180_02918"/>
<gene>
    <name evidence="1" type="ORF">SAMN02745180_02918</name>
</gene>
<dbReference type="EMBL" id="FQXR01000028">
    <property type="protein sequence ID" value="SHI21350.1"/>
    <property type="molecule type" value="Genomic_DNA"/>
</dbReference>
<sequence length="47" mass="5412">MKKELLVLIVLFTMTLGVVLNRGQPVKYMVQDDGEIEWNSYIEGDLL</sequence>
<evidence type="ECO:0000313" key="2">
    <source>
        <dbReference type="Proteomes" id="UP000184389"/>
    </source>
</evidence>
<keyword evidence="2" id="KW-1185">Reference proteome</keyword>
<evidence type="ECO:0000313" key="1">
    <source>
        <dbReference type="EMBL" id="SHI21350.1"/>
    </source>
</evidence>